<keyword evidence="1" id="KW-0812">Transmembrane</keyword>
<keyword evidence="1" id="KW-1133">Transmembrane helix</keyword>
<gene>
    <name evidence="2" type="ORF">DENOEST_2989</name>
</gene>
<keyword evidence="1" id="KW-0472">Membrane</keyword>
<dbReference type="Proteomes" id="UP000515733">
    <property type="component" value="Chromosome"/>
</dbReference>
<accession>A0A6S6XYW9</accession>
<name>A0A6S6XYW9_9PROT</name>
<protein>
    <submittedName>
        <fullName evidence="2">Uncharacterized protein</fullName>
    </submittedName>
</protein>
<proteinExistence type="predicted"/>
<organism evidence="2 3">
    <name type="scientific">Denitratisoma oestradiolicum</name>
    <dbReference type="NCBI Taxonomy" id="311182"/>
    <lineage>
        <taxon>Bacteria</taxon>
        <taxon>Pseudomonadati</taxon>
        <taxon>Pseudomonadota</taxon>
        <taxon>Betaproteobacteria</taxon>
        <taxon>Nitrosomonadales</taxon>
        <taxon>Sterolibacteriaceae</taxon>
        <taxon>Denitratisoma</taxon>
    </lineage>
</organism>
<dbReference type="EMBL" id="LR778301">
    <property type="protein sequence ID" value="CAB1370143.1"/>
    <property type="molecule type" value="Genomic_DNA"/>
</dbReference>
<dbReference type="KEGG" id="doe:DENOEST_2989"/>
<sequence>MAETDNNEEPIPVMQHVLDNPFLLLFLGITVPTVFYILWGVMEIATIPVAK</sequence>
<keyword evidence="3" id="KW-1185">Reference proteome</keyword>
<evidence type="ECO:0000256" key="1">
    <source>
        <dbReference type="SAM" id="Phobius"/>
    </source>
</evidence>
<evidence type="ECO:0000313" key="2">
    <source>
        <dbReference type="EMBL" id="CAB1370143.1"/>
    </source>
</evidence>
<dbReference type="RefSeq" id="WP_170228192.1">
    <property type="nucleotide sequence ID" value="NZ_LR778301.1"/>
</dbReference>
<evidence type="ECO:0000313" key="3">
    <source>
        <dbReference type="Proteomes" id="UP000515733"/>
    </source>
</evidence>
<feature type="transmembrane region" description="Helical" evidence="1">
    <location>
        <begin position="22"/>
        <end position="42"/>
    </location>
</feature>
<reference evidence="2 3" key="1">
    <citation type="submission" date="2020-03" db="EMBL/GenBank/DDBJ databases">
        <authorList>
            <consortium name="Genoscope - CEA"/>
            <person name="William W."/>
        </authorList>
    </citation>
    <scope>NUCLEOTIDE SEQUENCE [LARGE SCALE GENOMIC DNA]</scope>
    <source>
        <strain evidence="3">DSM 16959</strain>
    </source>
</reference>
<dbReference type="AlphaFoldDB" id="A0A6S6XYW9"/>